<evidence type="ECO:0000313" key="2">
    <source>
        <dbReference type="Proteomes" id="UP001464378"/>
    </source>
</evidence>
<dbReference type="RefSeq" id="WP_349231766.1">
    <property type="nucleotide sequence ID" value="NZ_JBBMFK010000013.1"/>
</dbReference>
<dbReference type="Proteomes" id="UP001464378">
    <property type="component" value="Unassembled WGS sequence"/>
</dbReference>
<gene>
    <name evidence="1" type="ORF">WMO64_09140</name>
</gene>
<proteinExistence type="predicted"/>
<evidence type="ECO:0000313" key="1">
    <source>
        <dbReference type="EMBL" id="MEQ2443636.1"/>
    </source>
</evidence>
<keyword evidence="2" id="KW-1185">Reference proteome</keyword>
<organism evidence="1 2">
    <name type="scientific">Pseudoflavonifractor intestinihominis</name>
    <dbReference type="NCBI Taxonomy" id="3133171"/>
    <lineage>
        <taxon>Bacteria</taxon>
        <taxon>Bacillati</taxon>
        <taxon>Bacillota</taxon>
        <taxon>Clostridia</taxon>
        <taxon>Eubacteriales</taxon>
        <taxon>Oscillospiraceae</taxon>
        <taxon>Pseudoflavonifractor</taxon>
    </lineage>
</organism>
<reference evidence="1 2" key="1">
    <citation type="submission" date="2024-03" db="EMBL/GenBank/DDBJ databases">
        <title>Human intestinal bacterial collection.</title>
        <authorList>
            <person name="Pauvert C."/>
            <person name="Hitch T.C.A."/>
            <person name="Clavel T."/>
        </authorList>
    </citation>
    <scope>NUCLEOTIDE SEQUENCE [LARGE SCALE GENOMIC DNA]</scope>
    <source>
        <strain evidence="1 2">CLA-AP-H29</strain>
    </source>
</reference>
<dbReference type="EMBL" id="JBBMFK010000013">
    <property type="protein sequence ID" value="MEQ2443636.1"/>
    <property type="molecule type" value="Genomic_DNA"/>
</dbReference>
<sequence length="385" mass="43122">MTDQKIYADNFRCTFDDPGDFIQFLKERKENSRWMTAPSRNLVFESLEKNTQMGELYLKLYDHDGRAEIIADTMENTSLLLKVNGETYPVRSCAIKSILERARISGHALNKVSKSIFTQILNYCMDVASGDSLIKVADDKVSAVHGGDPKDYAILEILPLVQCVRSILDRDFAGNHFLTANFDHSIVTAIWSLDGQANELMETYRQAVAEKGVTEAMSARPGLRFTTSDVGVSAANLYPILLLGGSNRIIPLGDPLKLDHKNGADLDAFASSMDQLYACFKESIERQQQLLNVEIRYPYTTMLGVLKRIGITKKMSYEVADLFAGQSGVSSGCNAYQLYLAMSDVIFLAQCEGASAYRIAQLEENIARALRINWHEYDRPGDFKW</sequence>
<name>A0ABV1EB11_9FIRM</name>
<accession>A0ABV1EB11</accession>
<protein>
    <submittedName>
        <fullName evidence="1">Transposase</fullName>
    </submittedName>
</protein>
<comment type="caution">
    <text evidence="1">The sequence shown here is derived from an EMBL/GenBank/DDBJ whole genome shotgun (WGS) entry which is preliminary data.</text>
</comment>